<proteinExistence type="predicted"/>
<feature type="region of interest" description="Disordered" evidence="1">
    <location>
        <begin position="1"/>
        <end position="32"/>
    </location>
</feature>
<feature type="compositionally biased region" description="Basic and acidic residues" evidence="1">
    <location>
        <begin position="9"/>
        <end position="32"/>
    </location>
</feature>
<evidence type="ECO:0000313" key="2">
    <source>
        <dbReference type="EMBL" id="MPM69720.1"/>
    </source>
</evidence>
<organism evidence="2">
    <name type="scientific">bioreactor metagenome</name>
    <dbReference type="NCBI Taxonomy" id="1076179"/>
    <lineage>
        <taxon>unclassified sequences</taxon>
        <taxon>metagenomes</taxon>
        <taxon>ecological metagenomes</taxon>
    </lineage>
</organism>
<evidence type="ECO:0000256" key="1">
    <source>
        <dbReference type="SAM" id="MobiDB-lite"/>
    </source>
</evidence>
<accession>A0A645BWA0</accession>
<sequence length="173" mass="18511">MGGLNRSVHIGDIDHDRDTNLGGGDHRDVDAGLGQRVEEVRGDTRMGTHPHAHDRDLADLVVIANLGEADTVFGGVQRLDRLRAIAHWQSEGDIGGAGGDRRYVLHDHVDVDVLVGDDVENGRGHARLVRNPHHRDLCLAAVVGDSADDGFFHGVAFLETDPAGDQCAGIVAE</sequence>
<comment type="caution">
    <text evidence="2">The sequence shown here is derived from an EMBL/GenBank/DDBJ whole genome shotgun (WGS) entry which is preliminary data.</text>
</comment>
<reference evidence="2" key="1">
    <citation type="submission" date="2019-08" db="EMBL/GenBank/DDBJ databases">
        <authorList>
            <person name="Kucharzyk K."/>
            <person name="Murdoch R.W."/>
            <person name="Higgins S."/>
            <person name="Loffler F."/>
        </authorList>
    </citation>
    <scope>NUCLEOTIDE SEQUENCE</scope>
</reference>
<protein>
    <submittedName>
        <fullName evidence="2">Uncharacterized protein</fullName>
    </submittedName>
</protein>
<dbReference type="EMBL" id="VSSQ01023034">
    <property type="protein sequence ID" value="MPM69720.1"/>
    <property type="molecule type" value="Genomic_DNA"/>
</dbReference>
<name>A0A645BWA0_9ZZZZ</name>
<gene>
    <name evidence="2" type="ORF">SDC9_116668</name>
</gene>
<dbReference type="AlphaFoldDB" id="A0A645BWA0"/>